<feature type="domain" description="ZP" evidence="6">
    <location>
        <begin position="898"/>
        <end position="1146"/>
    </location>
</feature>
<dbReference type="Proteomes" id="UP001623348">
    <property type="component" value="Unassembled WGS sequence"/>
</dbReference>
<gene>
    <name evidence="8" type="ORF">GRJ2_000292200</name>
</gene>
<dbReference type="AlphaFoldDB" id="A0ABC9VZY9"/>
<keyword evidence="2" id="KW-1015">Disulfide bond</keyword>
<dbReference type="PROSITE" id="PS01187">
    <property type="entry name" value="EGF_CA"/>
    <property type="match status" value="1"/>
</dbReference>
<evidence type="ECO:0000313" key="8">
    <source>
        <dbReference type="EMBL" id="GAB0178269.1"/>
    </source>
</evidence>
<feature type="domain" description="EMI" evidence="7">
    <location>
        <begin position="93"/>
        <end position="166"/>
    </location>
</feature>
<accession>A0ABC9VZY9</accession>
<dbReference type="SMART" id="SM00241">
    <property type="entry name" value="ZP"/>
    <property type="match status" value="1"/>
</dbReference>
<reference evidence="8 9" key="1">
    <citation type="submission" date="2024-06" db="EMBL/GenBank/DDBJ databases">
        <title>The draft genome of Grus japonensis, version 3.</title>
        <authorList>
            <person name="Nabeshima K."/>
            <person name="Suzuki S."/>
            <person name="Onuma M."/>
        </authorList>
    </citation>
    <scope>NUCLEOTIDE SEQUENCE [LARGE SCALE GENOMIC DNA]</scope>
    <source>
        <strain evidence="8 9">451A</strain>
    </source>
</reference>
<comment type="caution">
    <text evidence="8">The sequence shown here is derived from an EMBL/GenBank/DDBJ whole genome shotgun (WGS) entry which is preliminary data.</text>
</comment>
<organism evidence="8 9">
    <name type="scientific">Grus japonensis</name>
    <name type="common">Japanese crane</name>
    <name type="synonym">Red-crowned crane</name>
    <dbReference type="NCBI Taxonomy" id="30415"/>
    <lineage>
        <taxon>Eukaryota</taxon>
        <taxon>Metazoa</taxon>
        <taxon>Chordata</taxon>
        <taxon>Craniata</taxon>
        <taxon>Vertebrata</taxon>
        <taxon>Euteleostomi</taxon>
        <taxon>Archelosauria</taxon>
        <taxon>Archosauria</taxon>
        <taxon>Dinosauria</taxon>
        <taxon>Saurischia</taxon>
        <taxon>Theropoda</taxon>
        <taxon>Coelurosauria</taxon>
        <taxon>Aves</taxon>
        <taxon>Neognathae</taxon>
        <taxon>Neoaves</taxon>
        <taxon>Gruiformes</taxon>
        <taxon>Gruidae</taxon>
        <taxon>Grus</taxon>
    </lineage>
</organism>
<protein>
    <submittedName>
        <fullName evidence="8">Uromodulin-like 1</fullName>
    </submittedName>
</protein>
<dbReference type="Pfam" id="PF23344">
    <property type="entry name" value="ZP-N"/>
    <property type="match status" value="1"/>
</dbReference>
<keyword evidence="4" id="KW-0472">Membrane</keyword>
<evidence type="ECO:0000313" key="9">
    <source>
        <dbReference type="Proteomes" id="UP001623348"/>
    </source>
</evidence>
<evidence type="ECO:0000259" key="7">
    <source>
        <dbReference type="PROSITE" id="PS51041"/>
    </source>
</evidence>
<evidence type="ECO:0000256" key="3">
    <source>
        <dbReference type="SAM" id="MobiDB-lite"/>
    </source>
</evidence>
<evidence type="ECO:0000259" key="6">
    <source>
        <dbReference type="PROSITE" id="PS51034"/>
    </source>
</evidence>
<feature type="region of interest" description="Disordered" evidence="3">
    <location>
        <begin position="462"/>
        <end position="483"/>
    </location>
</feature>
<dbReference type="InterPro" id="IPR000082">
    <property type="entry name" value="SEA_dom"/>
</dbReference>
<dbReference type="Pfam" id="PF00100">
    <property type="entry name" value="Zona_pellucida"/>
    <property type="match status" value="1"/>
</dbReference>
<dbReference type="InterPro" id="IPR018097">
    <property type="entry name" value="EGF_Ca-bd_CS"/>
</dbReference>
<feature type="compositionally biased region" description="Polar residues" evidence="3">
    <location>
        <begin position="594"/>
        <end position="631"/>
    </location>
</feature>
<dbReference type="Gene3D" id="2.60.40.4100">
    <property type="entry name" value="Zona pellucida, ZP-C domain"/>
    <property type="match status" value="1"/>
</dbReference>
<keyword evidence="4" id="KW-1133">Transmembrane helix</keyword>
<feature type="compositionally biased region" description="Pro residues" evidence="3">
    <location>
        <begin position="680"/>
        <end position="690"/>
    </location>
</feature>
<feature type="region of interest" description="Disordered" evidence="3">
    <location>
        <begin position="592"/>
        <end position="641"/>
    </location>
</feature>
<dbReference type="EMBL" id="BAAFJT010000001">
    <property type="protein sequence ID" value="GAB0178269.1"/>
    <property type="molecule type" value="Genomic_DNA"/>
</dbReference>
<evidence type="ECO:0000256" key="2">
    <source>
        <dbReference type="ARBA" id="ARBA00023157"/>
    </source>
</evidence>
<name>A0ABC9VZY9_GRUJA</name>
<dbReference type="PROSITE" id="PS51034">
    <property type="entry name" value="ZP_2"/>
    <property type="match status" value="1"/>
</dbReference>
<proteinExistence type="predicted"/>
<dbReference type="InterPro" id="IPR011489">
    <property type="entry name" value="EMI_domain"/>
</dbReference>
<dbReference type="InterPro" id="IPR001507">
    <property type="entry name" value="ZP_dom"/>
</dbReference>
<dbReference type="CDD" id="cd00054">
    <property type="entry name" value="EGF_CA"/>
    <property type="match status" value="1"/>
</dbReference>
<feature type="domain" description="SEA" evidence="5">
    <location>
        <begin position="694"/>
        <end position="806"/>
    </location>
</feature>
<dbReference type="PROSITE" id="PS50024">
    <property type="entry name" value="SEA"/>
    <property type="match status" value="2"/>
</dbReference>
<feature type="region of interest" description="Disordered" evidence="3">
    <location>
        <begin position="31"/>
        <end position="52"/>
    </location>
</feature>
<feature type="domain" description="SEA" evidence="5">
    <location>
        <begin position="338"/>
        <end position="452"/>
    </location>
</feature>
<feature type="transmembrane region" description="Helical" evidence="4">
    <location>
        <begin position="1098"/>
        <end position="1121"/>
    </location>
</feature>
<evidence type="ECO:0000256" key="1">
    <source>
        <dbReference type="ARBA" id="ARBA00022729"/>
    </source>
</evidence>
<dbReference type="InterPro" id="IPR055356">
    <property type="entry name" value="ZP-N"/>
</dbReference>
<dbReference type="InterPro" id="IPR042235">
    <property type="entry name" value="ZP-C_dom"/>
</dbReference>
<dbReference type="PROSITE" id="PS51041">
    <property type="entry name" value="EMI"/>
    <property type="match status" value="1"/>
</dbReference>
<dbReference type="Gene3D" id="2.60.40.3210">
    <property type="entry name" value="Zona pellucida, ZP-N domain"/>
    <property type="match status" value="1"/>
</dbReference>
<evidence type="ECO:0000259" key="5">
    <source>
        <dbReference type="PROSITE" id="PS50024"/>
    </source>
</evidence>
<dbReference type="InterPro" id="IPR055355">
    <property type="entry name" value="ZP-C"/>
</dbReference>
<feature type="region of interest" description="Disordered" evidence="3">
    <location>
        <begin position="505"/>
        <end position="526"/>
    </location>
</feature>
<dbReference type="PANTHER" id="PTHR14002">
    <property type="entry name" value="ENDOGLIN/TGF-BETA RECEPTOR TYPE III"/>
    <property type="match status" value="1"/>
</dbReference>
<keyword evidence="4" id="KW-0812">Transmembrane</keyword>
<feature type="region of interest" description="Disordered" evidence="3">
    <location>
        <begin position="659"/>
        <end position="693"/>
    </location>
</feature>
<keyword evidence="1" id="KW-0732">Signal</keyword>
<sequence length="1146" mass="124794">MATTPFAIKDHHDNSLSFDILNERTWRPPNGSVWSLGSDKDPTPRGKPGGCGAPALPESRIAKDQRITQSPFVQIHITLVPNETPEKGLSLLGYHLCNYSLTKNVFKMVASQKSYEKSTSCGGWIPWMVCPRTYYKTQYHTVEVPETITLTDCCEGYEQVGLYCSLAANSLKFQITGALQHLNVSVHHIQSNSAEVYTGTVASQLLIGLHQPALLAEVSSSLKDIVKRVYEVIDTEVQDVNECSYAEFNACPEKNTCVNLEGYYSCDPQREHADVISHQLSRRKEVQVFKGKEIIQNLKTEEMKMDVSGLEAGVMYSVEITYETCGKTSISHQNVKTEAKIFGVTMRILNYNFTDDFHNASSSAYEEFSRLLLRELENSFPPNISALYKSGKLKVQIESMQAGSIIVRLRITVQEPEFPVDASTFVPVISYLHNGSALLVDQQNTAVEGEIVDPLTETTAPEVTNSTEFGPEEVSPAGPASPASTEMMVAVGSEMSTTVHLPAAPPLSDKQAPHNHSPTSFPPTPWKKGLATQMGFDGDNSRTASGVVASKELAMSTKQWVAVSPSQQSSVAEASPGASQRVAALTNAPMGTAGQEQLSSPSLMFPNQTASASSRSHTAFGVSQASSQGGPSTALPATGDAGVPTLNATLRAHVEVGRENSSWSEKFTGALGSPALPGTAPSPSPTPGPPMDRTVQKLSGMVRITNVKYSPGFSNTSSEEYQTFAQLFADEVHRSLPLDILQQMDAGLIKVLITGITNGSTVVSFNLLIAEDVDIYYIITTFHDAFEHSSYFTVDKSSVSINAFPISQKAPVTNKKPVHNTVLPATSLQTSTHVSSPASLDFSATEHKALEDTTFSSMMLPPLTIDPVSTSDFSPQASPVPLNKPAQEVSIKDAVSVFCEIEKIVLAVQKRFLEQESIPETSLYLGEPHCNVSISNGTHVVLQAGWSDCGTEVETNMTNTVVKTILRNDVSAQGVIHHLKVASPIHCVFQNDLLTSSGYTAQGCPIPNTYTTLLENGNSSKAQFKMKIFSFVNNSVVYLHCKIRICMETPESTCRTRCHAVRSLKTGETIAMHRTSWGPLCKSAESDLKREKEAGMGVGYIILIAFAVFGFVLGVVSLLMFQYQRKMGRYNFRIKSDNFSYQVFYN</sequence>
<evidence type="ECO:0000256" key="4">
    <source>
        <dbReference type="SAM" id="Phobius"/>
    </source>
</evidence>
<dbReference type="Pfam" id="PF01390">
    <property type="entry name" value="SEA"/>
    <property type="match status" value="1"/>
</dbReference>
<dbReference type="PANTHER" id="PTHR14002:SF22">
    <property type="entry name" value="UROMODULIN-LIKE 1"/>
    <property type="match status" value="1"/>
</dbReference>
<keyword evidence="9" id="KW-1185">Reference proteome</keyword>